<dbReference type="AlphaFoldDB" id="A0A8H6JJU3"/>
<comment type="caution">
    <text evidence="2">The sequence shown here is derived from an EMBL/GenBank/DDBJ whole genome shotgun (WGS) entry which is preliminary data.</text>
</comment>
<sequence>MIPKKTTTKTYILAPNFTYKPKGAIRLGSIIADPFRPARSLSQLATPPAVETVVQYNHEATRQTSRSLRLSLWAQVLAAAGAGFNASRAHDNTDSISAERLETRYLAQEPVNNDPELAMQLKEPRVRAAVEAGLYGCAPVYLISGVKIARGLTVRSETSRSVGGGVGLTVPAAQAVGVDVGAEVGGERGRGAMVSFTSGDEEVLVAYQVHVLKAKGNKAKESVMADGGSDGRGRGVGRGRSTSRDNR</sequence>
<proteinExistence type="predicted"/>
<evidence type="ECO:0000313" key="3">
    <source>
        <dbReference type="Proteomes" id="UP000639643"/>
    </source>
</evidence>
<name>A0A8H6JJU3_9PEZI</name>
<evidence type="ECO:0000313" key="2">
    <source>
        <dbReference type="EMBL" id="KAF6813981.1"/>
    </source>
</evidence>
<dbReference type="Proteomes" id="UP000639643">
    <property type="component" value="Unassembled WGS sequence"/>
</dbReference>
<gene>
    <name evidence="2" type="ORF">CMUS01_12738</name>
</gene>
<evidence type="ECO:0000256" key="1">
    <source>
        <dbReference type="SAM" id="MobiDB-lite"/>
    </source>
</evidence>
<feature type="compositionally biased region" description="Basic and acidic residues" evidence="1">
    <location>
        <begin position="220"/>
        <end position="233"/>
    </location>
</feature>
<feature type="region of interest" description="Disordered" evidence="1">
    <location>
        <begin position="220"/>
        <end position="247"/>
    </location>
</feature>
<protein>
    <submittedName>
        <fullName evidence="2">Uncharacterized protein</fullName>
    </submittedName>
</protein>
<keyword evidence="3" id="KW-1185">Reference proteome</keyword>
<organism evidence="2 3">
    <name type="scientific">Colletotrichum musicola</name>
    <dbReference type="NCBI Taxonomy" id="2175873"/>
    <lineage>
        <taxon>Eukaryota</taxon>
        <taxon>Fungi</taxon>
        <taxon>Dikarya</taxon>
        <taxon>Ascomycota</taxon>
        <taxon>Pezizomycotina</taxon>
        <taxon>Sordariomycetes</taxon>
        <taxon>Hypocreomycetidae</taxon>
        <taxon>Glomerellales</taxon>
        <taxon>Glomerellaceae</taxon>
        <taxon>Colletotrichum</taxon>
        <taxon>Colletotrichum orchidearum species complex</taxon>
    </lineage>
</organism>
<dbReference type="OrthoDB" id="4500473at2759"/>
<dbReference type="EMBL" id="WIGM01000743">
    <property type="protein sequence ID" value="KAF6813981.1"/>
    <property type="molecule type" value="Genomic_DNA"/>
</dbReference>
<reference evidence="2" key="1">
    <citation type="journal article" date="2020" name="Phytopathology">
        <title>Genome Sequence Resources of Colletotrichum truncatum, C. plurivorum, C. musicola, and C. sojae: Four Species Pathogenic to Soybean (Glycine max).</title>
        <authorList>
            <person name="Rogerio F."/>
            <person name="Boufleur T.R."/>
            <person name="Ciampi-Guillardi M."/>
            <person name="Sukno S.A."/>
            <person name="Thon M.R."/>
            <person name="Massola Junior N.S."/>
            <person name="Baroncelli R."/>
        </authorList>
    </citation>
    <scope>NUCLEOTIDE SEQUENCE</scope>
    <source>
        <strain evidence="2">LFN0074</strain>
    </source>
</reference>
<accession>A0A8H6JJU3</accession>